<keyword evidence="3" id="KW-1185">Reference proteome</keyword>
<organism evidence="2 3">
    <name type="scientific">Diatraea saccharalis</name>
    <name type="common">sugarcane borer</name>
    <dbReference type="NCBI Taxonomy" id="40085"/>
    <lineage>
        <taxon>Eukaryota</taxon>
        <taxon>Metazoa</taxon>
        <taxon>Ecdysozoa</taxon>
        <taxon>Arthropoda</taxon>
        <taxon>Hexapoda</taxon>
        <taxon>Insecta</taxon>
        <taxon>Pterygota</taxon>
        <taxon>Neoptera</taxon>
        <taxon>Endopterygota</taxon>
        <taxon>Lepidoptera</taxon>
        <taxon>Glossata</taxon>
        <taxon>Ditrysia</taxon>
        <taxon>Pyraloidea</taxon>
        <taxon>Crambidae</taxon>
        <taxon>Crambinae</taxon>
        <taxon>Diatraea</taxon>
    </lineage>
</organism>
<dbReference type="Proteomes" id="UP001153714">
    <property type="component" value="Chromosome 6"/>
</dbReference>
<reference evidence="2" key="1">
    <citation type="submission" date="2021-12" db="EMBL/GenBank/DDBJ databases">
        <authorList>
            <person name="King R."/>
        </authorList>
    </citation>
    <scope>NUCLEOTIDE SEQUENCE</scope>
</reference>
<dbReference type="AlphaFoldDB" id="A0A9N9RC80"/>
<feature type="signal peptide" evidence="1">
    <location>
        <begin position="1"/>
        <end position="16"/>
    </location>
</feature>
<gene>
    <name evidence="2" type="ORF">DIATSA_LOCUS11234</name>
</gene>
<dbReference type="OrthoDB" id="7470176at2759"/>
<sequence length="78" mass="8074">MYKLIILSTILALSVAAPRPGLVAYSAPVIVSPAVTSYSGYSNSVVHGSPLSVVPVVHQPLVHSVPLTYAAHVPTVLV</sequence>
<feature type="chain" id="PRO_5040457176" description="Neuropeptide-like 3" evidence="1">
    <location>
        <begin position="17"/>
        <end position="78"/>
    </location>
</feature>
<reference evidence="2" key="2">
    <citation type="submission" date="2022-10" db="EMBL/GenBank/DDBJ databases">
        <authorList>
            <consortium name="ENA_rothamsted_submissions"/>
            <consortium name="culmorum"/>
            <person name="King R."/>
        </authorList>
    </citation>
    <scope>NUCLEOTIDE SEQUENCE</scope>
</reference>
<evidence type="ECO:0008006" key="4">
    <source>
        <dbReference type="Google" id="ProtNLM"/>
    </source>
</evidence>
<evidence type="ECO:0000313" key="3">
    <source>
        <dbReference type="Proteomes" id="UP001153714"/>
    </source>
</evidence>
<name>A0A9N9RC80_9NEOP</name>
<evidence type="ECO:0000256" key="1">
    <source>
        <dbReference type="SAM" id="SignalP"/>
    </source>
</evidence>
<evidence type="ECO:0000313" key="2">
    <source>
        <dbReference type="EMBL" id="CAG9793821.1"/>
    </source>
</evidence>
<accession>A0A9N9RC80</accession>
<keyword evidence="1" id="KW-0732">Signal</keyword>
<proteinExistence type="predicted"/>
<protein>
    <recommendedName>
        <fullName evidence="4">Neuropeptide-like 3</fullName>
    </recommendedName>
</protein>
<dbReference type="EMBL" id="OU893337">
    <property type="protein sequence ID" value="CAG9793821.1"/>
    <property type="molecule type" value="Genomic_DNA"/>
</dbReference>